<dbReference type="Gene3D" id="3.40.630.30">
    <property type="match status" value="1"/>
</dbReference>
<protein>
    <submittedName>
        <fullName evidence="4">GNAT family N-acetyltransferase</fullName>
        <ecNumber evidence="4">2.3.-.-</ecNumber>
    </submittedName>
</protein>
<evidence type="ECO:0000256" key="1">
    <source>
        <dbReference type="ARBA" id="ARBA00022679"/>
    </source>
</evidence>
<organism evidence="4 5">
    <name type="scientific">Cohnella boryungensis</name>
    <dbReference type="NCBI Taxonomy" id="768479"/>
    <lineage>
        <taxon>Bacteria</taxon>
        <taxon>Bacillati</taxon>
        <taxon>Bacillota</taxon>
        <taxon>Bacilli</taxon>
        <taxon>Bacillales</taxon>
        <taxon>Paenibacillaceae</taxon>
        <taxon>Cohnella</taxon>
    </lineage>
</organism>
<sequence length="172" mass="19253">MKREAHQYDIVHAVREDLAGIVDIYNTTIASRMVTADLEPATPESRIGWFEEHSEDRRPLWVMKNEGELVAWLSFSTFNSRAAYDATAEISIYIAPKYRSKGIGSLFLEKALEACPGLGIRSIVALVFGHNAPSLTLLRKFGFEQWGRLPGVATLDGIDRDLVLMGRKVETN</sequence>
<name>A0ABV8SI23_9BACL</name>
<dbReference type="Pfam" id="PF00583">
    <property type="entry name" value="Acetyltransf_1"/>
    <property type="match status" value="1"/>
</dbReference>
<dbReference type="PROSITE" id="PS51186">
    <property type="entry name" value="GNAT"/>
    <property type="match status" value="1"/>
</dbReference>
<dbReference type="InterPro" id="IPR000182">
    <property type="entry name" value="GNAT_dom"/>
</dbReference>
<dbReference type="PANTHER" id="PTHR43072:SF23">
    <property type="entry name" value="UPF0039 PROTEIN C11D3.02C"/>
    <property type="match status" value="1"/>
</dbReference>
<evidence type="ECO:0000256" key="2">
    <source>
        <dbReference type="ARBA" id="ARBA00023315"/>
    </source>
</evidence>
<gene>
    <name evidence="4" type="ORF">ACFO1S_24250</name>
</gene>
<keyword evidence="2 4" id="KW-0012">Acyltransferase</keyword>
<dbReference type="CDD" id="cd04301">
    <property type="entry name" value="NAT_SF"/>
    <property type="match status" value="1"/>
</dbReference>
<accession>A0ABV8SI23</accession>
<evidence type="ECO:0000313" key="5">
    <source>
        <dbReference type="Proteomes" id="UP001595755"/>
    </source>
</evidence>
<feature type="domain" description="N-acetyltransferase" evidence="3">
    <location>
        <begin position="8"/>
        <end position="170"/>
    </location>
</feature>
<reference evidence="5" key="1">
    <citation type="journal article" date="2019" name="Int. J. Syst. Evol. Microbiol.">
        <title>The Global Catalogue of Microorganisms (GCM) 10K type strain sequencing project: providing services to taxonomists for standard genome sequencing and annotation.</title>
        <authorList>
            <consortium name="The Broad Institute Genomics Platform"/>
            <consortium name="The Broad Institute Genome Sequencing Center for Infectious Disease"/>
            <person name="Wu L."/>
            <person name="Ma J."/>
        </authorList>
    </citation>
    <scope>NUCLEOTIDE SEQUENCE [LARGE SCALE GENOMIC DNA]</scope>
    <source>
        <strain evidence="5">CGMCC 4.1641</strain>
    </source>
</reference>
<keyword evidence="1 4" id="KW-0808">Transferase</keyword>
<dbReference type="PANTHER" id="PTHR43072">
    <property type="entry name" value="N-ACETYLTRANSFERASE"/>
    <property type="match status" value="1"/>
</dbReference>
<keyword evidence="5" id="KW-1185">Reference proteome</keyword>
<comment type="caution">
    <text evidence="4">The sequence shown here is derived from an EMBL/GenBank/DDBJ whole genome shotgun (WGS) entry which is preliminary data.</text>
</comment>
<proteinExistence type="predicted"/>
<dbReference type="RefSeq" id="WP_204602495.1">
    <property type="nucleotide sequence ID" value="NZ_JBHSED010000065.1"/>
</dbReference>
<dbReference type="SUPFAM" id="SSF55729">
    <property type="entry name" value="Acyl-CoA N-acyltransferases (Nat)"/>
    <property type="match status" value="1"/>
</dbReference>
<dbReference type="InterPro" id="IPR016181">
    <property type="entry name" value="Acyl_CoA_acyltransferase"/>
</dbReference>
<dbReference type="EC" id="2.3.-.-" evidence="4"/>
<dbReference type="Proteomes" id="UP001595755">
    <property type="component" value="Unassembled WGS sequence"/>
</dbReference>
<dbReference type="EMBL" id="JBHSED010000065">
    <property type="protein sequence ID" value="MFC4306537.1"/>
    <property type="molecule type" value="Genomic_DNA"/>
</dbReference>
<evidence type="ECO:0000259" key="3">
    <source>
        <dbReference type="PROSITE" id="PS51186"/>
    </source>
</evidence>
<evidence type="ECO:0000313" key="4">
    <source>
        <dbReference type="EMBL" id="MFC4306537.1"/>
    </source>
</evidence>
<dbReference type="GO" id="GO:0016746">
    <property type="term" value="F:acyltransferase activity"/>
    <property type="evidence" value="ECO:0007669"/>
    <property type="project" value="UniProtKB-KW"/>
</dbReference>